<keyword evidence="3" id="KW-1185">Reference proteome</keyword>
<dbReference type="RefSeq" id="WP_121246799.1">
    <property type="nucleotide sequence ID" value="NZ_RBIL01000001.1"/>
</dbReference>
<protein>
    <submittedName>
        <fullName evidence="2">Uncharacterized protein</fullName>
    </submittedName>
</protein>
<evidence type="ECO:0000313" key="3">
    <source>
        <dbReference type="Proteomes" id="UP000278962"/>
    </source>
</evidence>
<dbReference type="Proteomes" id="UP000278962">
    <property type="component" value="Unassembled WGS sequence"/>
</dbReference>
<comment type="caution">
    <text evidence="2">The sequence shown here is derived from an EMBL/GenBank/DDBJ whole genome shotgun (WGS) entry which is preliminary data.</text>
</comment>
<keyword evidence="1" id="KW-0732">Signal</keyword>
<feature type="chain" id="PRO_5024934363" evidence="1">
    <location>
        <begin position="23"/>
        <end position="314"/>
    </location>
</feature>
<proteinExistence type="predicted"/>
<accession>A0A660L7J2</accession>
<gene>
    <name evidence="2" type="ORF">C8N24_0137</name>
</gene>
<organism evidence="2 3">
    <name type="scientific">Solirubrobacter pauli</name>
    <dbReference type="NCBI Taxonomy" id="166793"/>
    <lineage>
        <taxon>Bacteria</taxon>
        <taxon>Bacillati</taxon>
        <taxon>Actinomycetota</taxon>
        <taxon>Thermoleophilia</taxon>
        <taxon>Solirubrobacterales</taxon>
        <taxon>Solirubrobacteraceae</taxon>
        <taxon>Solirubrobacter</taxon>
    </lineage>
</organism>
<sequence length="314" mass="33673">MLQRTLTVALAAAALSAAPAHAETIDYRIGLDMAGTWSETVRADLDPDDVDHDGTEDVAQRDTTTQFALTAVMPGVALRDGRVPKPHHDVAQTTLTQQTASSTVDFYGTAGTCFPQSADASGGGTIASVGDRLVFRASSDAVLNIECAQPFARWSMAVDLLRVAAINDVPALGSAPIDAAFTLPARRFGHWRVTVPVAASATQRAFERCPREDPGHTIACPFDWKGTVTLERLTPEIGMPRVRGRDVIVDVRCATACAPVVKAGAQTKRFTIAPGAKRRLTLRASARRVTVTVGATRRTFTVNRSVRTLRQVNR</sequence>
<feature type="signal peptide" evidence="1">
    <location>
        <begin position="1"/>
        <end position="22"/>
    </location>
</feature>
<reference evidence="2 3" key="1">
    <citation type="submission" date="2018-10" db="EMBL/GenBank/DDBJ databases">
        <title>Genomic Encyclopedia of Archaeal and Bacterial Type Strains, Phase II (KMG-II): from individual species to whole genera.</title>
        <authorList>
            <person name="Goeker M."/>
        </authorList>
    </citation>
    <scope>NUCLEOTIDE SEQUENCE [LARGE SCALE GENOMIC DNA]</scope>
    <source>
        <strain evidence="2 3">DSM 14954</strain>
    </source>
</reference>
<name>A0A660L7J2_9ACTN</name>
<evidence type="ECO:0000256" key="1">
    <source>
        <dbReference type="SAM" id="SignalP"/>
    </source>
</evidence>
<evidence type="ECO:0000313" key="2">
    <source>
        <dbReference type="EMBL" id="RKQ90336.1"/>
    </source>
</evidence>
<dbReference type="EMBL" id="RBIL01000001">
    <property type="protein sequence ID" value="RKQ90336.1"/>
    <property type="molecule type" value="Genomic_DNA"/>
</dbReference>
<dbReference type="AlphaFoldDB" id="A0A660L7J2"/>